<keyword evidence="6" id="KW-0045">Antibiotic biosynthesis</keyword>
<dbReference type="Gene3D" id="3.40.50.980">
    <property type="match status" value="2"/>
</dbReference>
<dbReference type="InterPro" id="IPR057326">
    <property type="entry name" value="KR_dom"/>
</dbReference>
<dbReference type="Gene3D" id="3.30.559.30">
    <property type="entry name" value="Nonribosomal peptide synthetase, condensation domain"/>
    <property type="match status" value="1"/>
</dbReference>
<dbReference type="InterPro" id="IPR020802">
    <property type="entry name" value="TesA-like"/>
</dbReference>
<dbReference type="SMART" id="SM00824">
    <property type="entry name" value="PKS_TE"/>
    <property type="match status" value="1"/>
</dbReference>
<dbReference type="CDD" id="cd19531">
    <property type="entry name" value="LCL_NRPS-like"/>
    <property type="match status" value="1"/>
</dbReference>
<evidence type="ECO:0000313" key="10">
    <source>
        <dbReference type="Proteomes" id="UP000463051"/>
    </source>
</evidence>
<sequence length="2758" mass="307768">MATVDKKEAAELVRLNGKRIDLKEVEASLMGKLPLRQCAVVASKQVDGASYLRAFVVMDEPQGLNSVLMNYELPEPVGSLPIIPLPSLPRTEDGTVDKRQLALYEYSLPQQAEVWENGLLAVEGIEEAAVIIREQIEPVKTYHILDLLPADLADTSDVNRDENQMEHSHASLDTTSGDSQVPWALAYGGDLEERSDWPCTLPEALRRSVLESPDKGILYVRDGQPDELQTYPVLLADAERILGGMRAAGLQPHDVVILQFADNRKFISALWACFLGGIIPTPIAVAPVYSEMNGAVRKLQSSWELLEHPAILTDQDTEPALRNLSQLWNTSELWILTSESLGNHDRDSDWYESSPEDPVLNLLSSGSTGMPKCIQHRHRSLLARMKATAVFNDFSKEEVSLNWMPLDHVGGVVMFHIRDVFLGCQQIKPHIDSFIANPLIWLDWADKYKATLTWAPNFAFALVNERGREIGEGQWDLSSLRYIMNAGEAVVARVAQRFLRLLQPHGLSDTAMVPAYGMSETSSAVTQNKSFRSEGTQGIRIVDKTTLSGGLKEVDDSHPNKIAFTEVGGPIPTVSIRIADNLNHVLRENQIGRLQVKGPTIMDGYYRNPEANEEAFVGEGWFNTGDLAFLHQGVLCITGREKDVIIINGANYHNYEIEAVVEEIPGVEVTFSAAYGIFDPESGSDRLAIFFVSSEGSLEEQMPVVQAIRQTIVRRIGIQPQVILPVGKSVFPKTNSGKIQRAELGKRYLSGEFAEVSKKMDIWLENDRTLPAWFFEPVWRVEKKGPAAASFLEEGVLIFADEQGLSTALCERLTREGRKPIQIQKGQKFARTAADTFTINPANSIHYSTLLKIIRQEGIAVRDILHAWTYDGHTVQNEQSLEDREEAQRTGILSLLHVIQAVYGEEADSCRLTLVTSQAGRVKEHDVPNPDKAALTGLLKTLQAEHGNSRVLYIDLELDDPDVNAGRVYQEMHLSLPPEQVAYRNGERLVPWLLAVDPLRETVVEQPLEQGGAYLITGGLGGIGWEVARFLLVHYQARLLLIGRSSLDSDAASQTKARKLSELATLGEVLYRQADVCSQEEVRQVVIEAEEQWQISLSGAFHLAGVGNVEEHLLASERYTLQGETEESFLSQLEAKVLGTRSLFTVFADHPEARLVFFSSVNSYFGGAAFGAYSAANAYMDAFVQSMRIAGRSAIVMDWSMWHNIGMSEQTSAEASVQKGFHVISKSRGIHSLLLAMRMNLPQLLIGLDGANRWIRPQVVQERLPRWTAAAYYTGNPSEKALSAFRESGTDSSFEGSLTHLESMPYTAFGEIDRGRLPLFDQQANRLEPVYRVLSTEWEHSLALIWQEVLECETVSAADNFFDLGGHSLKATKVISRINHQMGMKVPLQILFQHSTLGELAAALEEMSPMNHVSSPSADYGIPQLAKQEYYELSHAQRRVWFLCQMVSQQAVYNILGRWEIRGPLLVDYLQEAFQILVERHQTLRSTFVNMGGKPLQRVHERLEIPISVVDLSFLAVASRTRHLEETVDAEAARHYDLEQGPLMAVTLVKLGEEHYELLIAQHHLISDGWSLNLLINELGYCYETLANQLQPYLLPLPVEWTDFAAWHNHREDTNETEQNYWLNHLAGELPCLNLPADHPRKAVQTYDGDTEQLFLRTDVLQRMTRINQQSGTTMHMLMLAAVNCMLYKLTGQTDLIVGTPVAGRDHPASEPLVGMFVNTLALRTRIEGDPTFQELLEQVKQTALNGQAHQHYPFDKLVEELGTPRDLSRPPVFQVMLGYMSLPLELTLGNLEIQEKMVQHRVAKFDLSLHVFERGDTTQILFEYNTDLFDKSTVVRWMGHLQTLLEHISVAPSARLSKLSLMTDEELHQVVYSFNRTETDFPREAVIHELFAEQVERTPNAVAVVFDGQTLTYAELDRRTTVLAGQLQSRGVGPDVPVAALFERSFEMIIGILGIIKAGGAYVPIDPEYPQARIAYILEVVESPLLLTHNRLQELAGDYSLPVLFADAPWTEPTCTYNSGLAIRNSNQLAYINFTSGSTGKPKGVMIPHVGVVRLVKNTKYADLGPNDRMLQIVNYAFDVFSYEIWGALLNGGSLVIVPREAILDMSLFSRAMVEHGITTGFVPTALFNRLVESYPESLSGARALLVGGEALSVAHTRKALEYLPKGLLNGYGPTENTTYACVHQITSLPEDALSVPIGPPLSNSTAIIRDGYGNPVPIGVTGEIYMGGMGVALGYFKDPERTQECFIPNPYHGLPGEKLYKSGDLGRWLPDGTIEYLGRIDNQVKIRGYRIECGEIETTMLNFPGIKQCVVVPRADANGHKRLIGYVVAATADPLQWTVFLQKTLPYYMIPAAFVLMERLPLNSNGKIDKAALPEPVIQGENDIPFTEPRNEREEKIAAVWREVLGRERISIHDSFFDLGGDSLLSIQVVSRLNQQGIKADPKLVFQYPTIAELAERLATLPEQESGKVLTPQDYLIELRAGSPEGSRLFFAPPAGGTVMGYFELSRKLHGIGTIYALQSPGLYEGEEPRFLSYEQLVLTFLSSIEDSFRPHLDYLAGHSMGGHIAFGMCQELVRRGTPPKGLIILDTTPALTNEDSIQVEMSEEELKLLVLVLGMGNLVGVPQERLKGLDYESAKAIILEEGRKDEAVRQFMSDGYLDKYLKLQMHNLIMSRILKLHPMPVPVPLYVYKTGEHPPEYEAMFQDWHRYTTSEVAIIPMSGNHVTMMRDPHVQNLAEHMKKVLQGAVTTGTKERVNR</sequence>
<dbReference type="Pfam" id="PF21394">
    <property type="entry name" value="Beta-ketacyl_N"/>
    <property type="match status" value="1"/>
</dbReference>
<dbReference type="InterPro" id="IPR006162">
    <property type="entry name" value="Ppantetheine_attach_site"/>
</dbReference>
<comment type="caution">
    <text evidence="9">The sequence shown here is derived from an EMBL/GenBank/DDBJ whole genome shotgun (WGS) entry which is preliminary data.</text>
</comment>
<dbReference type="CDD" id="cd08953">
    <property type="entry name" value="KR_2_SDR_x"/>
    <property type="match status" value="1"/>
</dbReference>
<dbReference type="SUPFAM" id="SSF47336">
    <property type="entry name" value="ACP-like"/>
    <property type="match status" value="2"/>
</dbReference>
<protein>
    <submittedName>
        <fullName evidence="9">Amino acid adenylation domain-containing protein</fullName>
    </submittedName>
</protein>
<dbReference type="Gene3D" id="3.30.559.10">
    <property type="entry name" value="Chloramphenicol acetyltransferase-like domain"/>
    <property type="match status" value="1"/>
</dbReference>
<proteinExistence type="inferred from homology"/>
<dbReference type="SUPFAM" id="SSF56801">
    <property type="entry name" value="Acetyl-CoA synthetase-like"/>
    <property type="match status" value="3"/>
</dbReference>
<dbReference type="Gene3D" id="3.40.50.1820">
    <property type="entry name" value="alpha/beta hydrolase"/>
    <property type="match status" value="1"/>
</dbReference>
<dbReference type="GO" id="GO:0044550">
    <property type="term" value="P:secondary metabolite biosynthetic process"/>
    <property type="evidence" value="ECO:0007669"/>
    <property type="project" value="TreeGrafter"/>
</dbReference>
<feature type="domain" description="Carrier" evidence="8">
    <location>
        <begin position="2390"/>
        <end position="2464"/>
    </location>
</feature>
<dbReference type="FunFam" id="3.40.50.12780:FF:000012">
    <property type="entry name" value="Non-ribosomal peptide synthetase"/>
    <property type="match status" value="1"/>
</dbReference>
<evidence type="ECO:0000256" key="1">
    <source>
        <dbReference type="ARBA" id="ARBA00001957"/>
    </source>
</evidence>
<dbReference type="SUPFAM" id="SSF53474">
    <property type="entry name" value="alpha/beta-Hydrolases"/>
    <property type="match status" value="1"/>
</dbReference>
<dbReference type="InterPro" id="IPR025110">
    <property type="entry name" value="AMP-bd_C"/>
</dbReference>
<dbReference type="PANTHER" id="PTHR45527">
    <property type="entry name" value="NONRIBOSOMAL PEPTIDE SYNTHETASE"/>
    <property type="match status" value="1"/>
</dbReference>
<dbReference type="InterPro" id="IPR020845">
    <property type="entry name" value="AMP-binding_CS"/>
</dbReference>
<dbReference type="InterPro" id="IPR010071">
    <property type="entry name" value="AA_adenyl_dom"/>
</dbReference>
<evidence type="ECO:0000256" key="6">
    <source>
        <dbReference type="ARBA" id="ARBA00023194"/>
    </source>
</evidence>
<dbReference type="SMART" id="SM00823">
    <property type="entry name" value="PKS_PP"/>
    <property type="match status" value="2"/>
</dbReference>
<dbReference type="Pfam" id="PF00668">
    <property type="entry name" value="Condensation"/>
    <property type="match status" value="1"/>
</dbReference>
<dbReference type="PROSITE" id="PS00012">
    <property type="entry name" value="PHOSPHOPANTETHEINE"/>
    <property type="match status" value="2"/>
</dbReference>
<dbReference type="InterPro" id="IPR001031">
    <property type="entry name" value="Thioesterase"/>
</dbReference>
<keyword evidence="4" id="KW-0597">Phosphoprotein</keyword>
<feature type="domain" description="Carrier" evidence="8">
    <location>
        <begin position="1333"/>
        <end position="1408"/>
    </location>
</feature>
<dbReference type="InterPro" id="IPR023213">
    <property type="entry name" value="CAT-like_dom_sf"/>
</dbReference>
<dbReference type="PROSITE" id="PS50075">
    <property type="entry name" value="CARRIER"/>
    <property type="match status" value="2"/>
</dbReference>
<dbReference type="Gene3D" id="3.40.50.720">
    <property type="entry name" value="NAD(P)-binding Rossmann-like Domain"/>
    <property type="match status" value="1"/>
</dbReference>
<dbReference type="EMBL" id="WJXB01000012">
    <property type="protein sequence ID" value="MRN56074.1"/>
    <property type="molecule type" value="Genomic_DNA"/>
</dbReference>
<organism evidence="9 10">
    <name type="scientific">Paenibacillus monticola</name>
    <dbReference type="NCBI Taxonomy" id="2666075"/>
    <lineage>
        <taxon>Bacteria</taxon>
        <taxon>Bacillati</taxon>
        <taxon>Bacillota</taxon>
        <taxon>Bacilli</taxon>
        <taxon>Bacillales</taxon>
        <taxon>Paenibacillaceae</taxon>
        <taxon>Paenibacillus</taxon>
    </lineage>
</organism>
<dbReference type="PANTHER" id="PTHR45527:SF1">
    <property type="entry name" value="FATTY ACID SYNTHASE"/>
    <property type="match status" value="1"/>
</dbReference>
<dbReference type="GO" id="GO:0005737">
    <property type="term" value="C:cytoplasm"/>
    <property type="evidence" value="ECO:0007669"/>
    <property type="project" value="TreeGrafter"/>
</dbReference>
<dbReference type="InterPro" id="IPR036736">
    <property type="entry name" value="ACP-like_sf"/>
</dbReference>
<dbReference type="GO" id="GO:0017000">
    <property type="term" value="P:antibiotic biosynthetic process"/>
    <property type="evidence" value="ECO:0007669"/>
    <property type="project" value="UniProtKB-KW"/>
</dbReference>
<dbReference type="InterPro" id="IPR009081">
    <property type="entry name" value="PP-bd_ACP"/>
</dbReference>
<dbReference type="GO" id="GO:0043041">
    <property type="term" value="P:amino acid activation for nonribosomal peptide biosynthetic process"/>
    <property type="evidence" value="ECO:0007669"/>
    <property type="project" value="TreeGrafter"/>
</dbReference>
<dbReference type="InterPro" id="IPR042099">
    <property type="entry name" value="ANL_N_sf"/>
</dbReference>
<dbReference type="GO" id="GO:0008610">
    <property type="term" value="P:lipid biosynthetic process"/>
    <property type="evidence" value="ECO:0007669"/>
    <property type="project" value="UniProtKB-ARBA"/>
</dbReference>
<keyword evidence="5" id="KW-0677">Repeat</keyword>
<dbReference type="Gene3D" id="3.40.50.12780">
    <property type="entry name" value="N-terminal domain of ligase-like"/>
    <property type="match status" value="1"/>
</dbReference>
<dbReference type="Pfam" id="PF00501">
    <property type="entry name" value="AMP-binding"/>
    <property type="match status" value="2"/>
</dbReference>
<dbReference type="NCBIfam" id="TIGR01733">
    <property type="entry name" value="AA-adenyl-dom"/>
    <property type="match status" value="1"/>
</dbReference>
<evidence type="ECO:0000313" key="9">
    <source>
        <dbReference type="EMBL" id="MRN56074.1"/>
    </source>
</evidence>
<gene>
    <name evidence="9" type="ORF">GJB61_24165</name>
</gene>
<dbReference type="InterPro" id="IPR013968">
    <property type="entry name" value="PKS_KR"/>
</dbReference>
<dbReference type="SUPFAM" id="SSF52777">
    <property type="entry name" value="CoA-dependent acyltransferases"/>
    <property type="match status" value="2"/>
</dbReference>
<dbReference type="GO" id="GO:0003824">
    <property type="term" value="F:catalytic activity"/>
    <property type="evidence" value="ECO:0007669"/>
    <property type="project" value="UniProtKB-KW"/>
</dbReference>
<dbReference type="InterPro" id="IPR049490">
    <property type="entry name" value="C883_1060-like_KR_N"/>
</dbReference>
<evidence type="ECO:0000256" key="3">
    <source>
        <dbReference type="ARBA" id="ARBA00022450"/>
    </source>
</evidence>
<dbReference type="Gene3D" id="1.10.1200.10">
    <property type="entry name" value="ACP-like"/>
    <property type="match status" value="2"/>
</dbReference>
<dbReference type="CDD" id="cd05906">
    <property type="entry name" value="A_NRPS_TubE_like"/>
    <property type="match status" value="1"/>
</dbReference>
<name>A0A7X2H9N6_9BACL</name>
<dbReference type="FunFam" id="1.10.1200.10:FF:000005">
    <property type="entry name" value="Nonribosomal peptide synthetase 1"/>
    <property type="match status" value="2"/>
</dbReference>
<evidence type="ECO:0000256" key="2">
    <source>
        <dbReference type="ARBA" id="ARBA00006432"/>
    </source>
</evidence>
<dbReference type="Pfam" id="PF00975">
    <property type="entry name" value="Thioesterase"/>
    <property type="match status" value="1"/>
</dbReference>
<dbReference type="InterPro" id="IPR036291">
    <property type="entry name" value="NAD(P)-bd_dom_sf"/>
</dbReference>
<dbReference type="PROSITE" id="PS00455">
    <property type="entry name" value="AMP_BINDING"/>
    <property type="match status" value="1"/>
</dbReference>
<evidence type="ECO:0000256" key="4">
    <source>
        <dbReference type="ARBA" id="ARBA00022553"/>
    </source>
</evidence>
<dbReference type="Pfam" id="PF13193">
    <property type="entry name" value="AMP-binding_C"/>
    <property type="match status" value="1"/>
</dbReference>
<dbReference type="SUPFAM" id="SSF51735">
    <property type="entry name" value="NAD(P)-binding Rossmann-fold domains"/>
    <property type="match status" value="2"/>
</dbReference>
<dbReference type="Gene3D" id="3.30.300.30">
    <property type="match status" value="3"/>
</dbReference>
<evidence type="ECO:0000256" key="7">
    <source>
        <dbReference type="ARBA" id="ARBA00023268"/>
    </source>
</evidence>
<dbReference type="InterPro" id="IPR020806">
    <property type="entry name" value="PKS_PP-bd"/>
</dbReference>
<dbReference type="FunFam" id="3.40.50.980:FF:000001">
    <property type="entry name" value="Non-ribosomal peptide synthetase"/>
    <property type="match status" value="1"/>
</dbReference>
<accession>A0A7X2H9N6</accession>
<comment type="cofactor">
    <cofactor evidence="1">
        <name>pantetheine 4'-phosphate</name>
        <dbReference type="ChEBI" id="CHEBI:47942"/>
    </cofactor>
</comment>
<dbReference type="Pfam" id="PF00550">
    <property type="entry name" value="PP-binding"/>
    <property type="match status" value="2"/>
</dbReference>
<keyword evidence="7" id="KW-0511">Multifunctional enzyme</keyword>
<dbReference type="InterPro" id="IPR000873">
    <property type="entry name" value="AMP-dep_synth/lig_dom"/>
</dbReference>
<evidence type="ECO:0000259" key="8">
    <source>
        <dbReference type="PROSITE" id="PS50075"/>
    </source>
</evidence>
<keyword evidence="3" id="KW-0596">Phosphopantetheine</keyword>
<dbReference type="InterPro" id="IPR029058">
    <property type="entry name" value="AB_hydrolase_fold"/>
</dbReference>
<evidence type="ECO:0000256" key="5">
    <source>
        <dbReference type="ARBA" id="ARBA00022737"/>
    </source>
</evidence>
<dbReference type="SMART" id="SM00822">
    <property type="entry name" value="PKS_KR"/>
    <property type="match status" value="1"/>
</dbReference>
<dbReference type="Proteomes" id="UP000463051">
    <property type="component" value="Unassembled WGS sequence"/>
</dbReference>
<dbReference type="Pfam" id="PF08659">
    <property type="entry name" value="KR"/>
    <property type="match status" value="1"/>
</dbReference>
<dbReference type="GO" id="GO:0031177">
    <property type="term" value="F:phosphopantetheine binding"/>
    <property type="evidence" value="ECO:0007669"/>
    <property type="project" value="InterPro"/>
</dbReference>
<reference evidence="9 10" key="1">
    <citation type="submission" date="2019-11" db="EMBL/GenBank/DDBJ databases">
        <title>Paenibacillus monticola sp. nov., a novel PGPR strain isolated from mountain sample in China.</title>
        <authorList>
            <person name="Zhao Q."/>
            <person name="Li H.-P."/>
            <person name="Zhang J.-L."/>
        </authorList>
    </citation>
    <scope>NUCLEOTIDE SEQUENCE [LARGE SCALE GENOMIC DNA]</scope>
    <source>
        <strain evidence="9 10">LC-T2</strain>
    </source>
</reference>
<dbReference type="InterPro" id="IPR001242">
    <property type="entry name" value="Condensation_dom"/>
</dbReference>
<dbReference type="CDD" id="cd12117">
    <property type="entry name" value="A_NRPS_Srf_like"/>
    <property type="match status" value="1"/>
</dbReference>
<comment type="similarity">
    <text evidence="2">Belongs to the ATP-dependent AMP-binding enzyme family.</text>
</comment>
<dbReference type="Gene3D" id="2.30.38.10">
    <property type="entry name" value="Luciferase, Domain 3"/>
    <property type="match status" value="1"/>
</dbReference>
<dbReference type="InterPro" id="IPR045851">
    <property type="entry name" value="AMP-bd_C_sf"/>
</dbReference>
<keyword evidence="10" id="KW-1185">Reference proteome</keyword>